<keyword evidence="1" id="KW-0812">Transmembrane</keyword>
<feature type="transmembrane region" description="Helical" evidence="1">
    <location>
        <begin position="6"/>
        <end position="26"/>
    </location>
</feature>
<protein>
    <submittedName>
        <fullName evidence="2">Uncharacterized protein</fullName>
    </submittedName>
</protein>
<reference evidence="2 3" key="1">
    <citation type="submission" date="2019-04" db="EMBL/GenBank/DDBJ databases">
        <authorList>
            <consortium name="DOE Joint Genome Institute"/>
            <person name="Mondo S."/>
            <person name="Kjaerbolling I."/>
            <person name="Vesth T."/>
            <person name="Frisvad J.C."/>
            <person name="Nybo J.L."/>
            <person name="Theobald S."/>
            <person name="Kildgaard S."/>
            <person name="Isbrandt T."/>
            <person name="Kuo A."/>
            <person name="Sato A."/>
            <person name="Lyhne E.K."/>
            <person name="Kogle M.E."/>
            <person name="Wiebenga A."/>
            <person name="Kun R.S."/>
            <person name="Lubbers R.J."/>
            <person name="Makela M.R."/>
            <person name="Barry K."/>
            <person name="Chovatia M."/>
            <person name="Clum A."/>
            <person name="Daum C."/>
            <person name="Haridas S."/>
            <person name="He G."/>
            <person name="LaButti K."/>
            <person name="Lipzen A."/>
            <person name="Riley R."/>
            <person name="Salamov A."/>
            <person name="Simmons B.A."/>
            <person name="Magnuson J.K."/>
            <person name="Henrissat B."/>
            <person name="Mortensen U.H."/>
            <person name="Larsen T.O."/>
            <person name="Devries R.P."/>
            <person name="Grigoriev I.V."/>
            <person name="Machida M."/>
            <person name="Baker S.E."/>
            <person name="Andersen M.R."/>
            <person name="Cantor M.N."/>
            <person name="Hua S.X."/>
        </authorList>
    </citation>
    <scope>NUCLEOTIDE SEQUENCE [LARGE SCALE GENOMIC DNA]</scope>
    <source>
        <strain evidence="2 3">CBS 117616</strain>
    </source>
</reference>
<organism evidence="2 3">
    <name type="scientific">Aspergillus pseudocaelatus</name>
    <dbReference type="NCBI Taxonomy" id="1825620"/>
    <lineage>
        <taxon>Eukaryota</taxon>
        <taxon>Fungi</taxon>
        <taxon>Dikarya</taxon>
        <taxon>Ascomycota</taxon>
        <taxon>Pezizomycotina</taxon>
        <taxon>Eurotiomycetes</taxon>
        <taxon>Eurotiomycetidae</taxon>
        <taxon>Eurotiales</taxon>
        <taxon>Aspergillaceae</taxon>
        <taxon>Aspergillus</taxon>
        <taxon>Aspergillus subgen. Circumdati</taxon>
    </lineage>
</organism>
<evidence type="ECO:0000313" key="2">
    <source>
        <dbReference type="EMBL" id="KAE8415838.1"/>
    </source>
</evidence>
<proteinExistence type="predicted"/>
<dbReference type="EMBL" id="ML735761">
    <property type="protein sequence ID" value="KAE8415838.1"/>
    <property type="molecule type" value="Genomic_DNA"/>
</dbReference>
<accession>A0ABQ6WFG9</accession>
<keyword evidence="3" id="KW-1185">Reference proteome</keyword>
<keyword evidence="1" id="KW-0472">Membrane</keyword>
<evidence type="ECO:0000256" key="1">
    <source>
        <dbReference type="SAM" id="Phobius"/>
    </source>
</evidence>
<name>A0ABQ6WFG9_9EURO</name>
<evidence type="ECO:0000313" key="3">
    <source>
        <dbReference type="Proteomes" id="UP000325395"/>
    </source>
</evidence>
<dbReference type="Proteomes" id="UP000325395">
    <property type="component" value="Unassembled WGS sequence"/>
</dbReference>
<gene>
    <name evidence="2" type="ORF">BDV36DRAFT_217328</name>
</gene>
<keyword evidence="1" id="KW-1133">Transmembrane helix</keyword>
<sequence length="53" mass="6287">MCLLVWIGGVPFLGFMLLLPFFYCFFFQLSYSVELWPSVRLLISTVWSQEMMV</sequence>